<dbReference type="RefSeq" id="WP_125758015.1">
    <property type="nucleotide sequence ID" value="NZ_JBHTOK010000054.1"/>
</dbReference>
<accession>A0ABW4CYQ0</accession>
<dbReference type="Proteomes" id="UP001597212">
    <property type="component" value="Unassembled WGS sequence"/>
</dbReference>
<feature type="transmembrane region" description="Helical" evidence="1">
    <location>
        <begin position="188"/>
        <end position="205"/>
    </location>
</feature>
<comment type="caution">
    <text evidence="2">The sequence shown here is derived from an EMBL/GenBank/DDBJ whole genome shotgun (WGS) entry which is preliminary data.</text>
</comment>
<protein>
    <recommendedName>
        <fullName evidence="4">DUF3278 domain-containing protein</fullName>
    </recommendedName>
</protein>
<reference evidence="3" key="1">
    <citation type="journal article" date="2019" name="Int. J. Syst. Evol. Microbiol.">
        <title>The Global Catalogue of Microorganisms (GCM) 10K type strain sequencing project: providing services to taxonomists for standard genome sequencing and annotation.</title>
        <authorList>
            <consortium name="The Broad Institute Genomics Platform"/>
            <consortium name="The Broad Institute Genome Sequencing Center for Infectious Disease"/>
            <person name="Wu L."/>
            <person name="Ma J."/>
        </authorList>
    </citation>
    <scope>NUCLEOTIDE SEQUENCE [LARGE SCALE GENOMIC DNA]</scope>
    <source>
        <strain evidence="3">CCM 8912</strain>
    </source>
</reference>
<sequence length="250" mass="27338">MDTLKSYLADLYQDLPDTPANQKAQAELLDAMTTFYTGQLKQGKNEDAALGATIKATAGMKTRLAEVHAEVIAKPFARAEAVTRQHKSEPAVTMKQAESFWQAAGTHALYLAGGVFLLIVGSGFTLLADTDSDLSMVVFYIPVLLGIAALIVDSKAFKAVRRPLRHLPVVSPVHEQAVARRTAYHRRYVIGQWVGYVSLAASLFTVSIDEGGNEGSFLMATLIGLGVFCLVYVHSIDHQYRRLAKRRVVD</sequence>
<keyword evidence="3" id="KW-1185">Reference proteome</keyword>
<keyword evidence="1" id="KW-0472">Membrane</keyword>
<dbReference type="EMBL" id="JBHTOK010000054">
    <property type="protein sequence ID" value="MFD1440967.1"/>
    <property type="molecule type" value="Genomic_DNA"/>
</dbReference>
<evidence type="ECO:0000256" key="1">
    <source>
        <dbReference type="SAM" id="Phobius"/>
    </source>
</evidence>
<gene>
    <name evidence="2" type="ORF">ACFQ5K_06245</name>
</gene>
<feature type="transmembrane region" description="Helical" evidence="1">
    <location>
        <begin position="217"/>
        <end position="236"/>
    </location>
</feature>
<evidence type="ECO:0008006" key="4">
    <source>
        <dbReference type="Google" id="ProtNLM"/>
    </source>
</evidence>
<evidence type="ECO:0000313" key="2">
    <source>
        <dbReference type="EMBL" id="MFD1440967.1"/>
    </source>
</evidence>
<proteinExistence type="predicted"/>
<keyword evidence="1" id="KW-1133">Transmembrane helix</keyword>
<evidence type="ECO:0000313" key="3">
    <source>
        <dbReference type="Proteomes" id="UP001597212"/>
    </source>
</evidence>
<feature type="transmembrane region" description="Helical" evidence="1">
    <location>
        <begin position="108"/>
        <end position="128"/>
    </location>
</feature>
<name>A0ABW4CYQ0_9LACO</name>
<organism evidence="2 3">
    <name type="scientific">Lacticaseibacillus hegangensis</name>
    <dbReference type="NCBI Taxonomy" id="2486010"/>
    <lineage>
        <taxon>Bacteria</taxon>
        <taxon>Bacillati</taxon>
        <taxon>Bacillota</taxon>
        <taxon>Bacilli</taxon>
        <taxon>Lactobacillales</taxon>
        <taxon>Lactobacillaceae</taxon>
        <taxon>Lacticaseibacillus</taxon>
    </lineage>
</organism>
<keyword evidence="1" id="KW-0812">Transmembrane</keyword>
<feature type="transmembrane region" description="Helical" evidence="1">
    <location>
        <begin position="134"/>
        <end position="152"/>
    </location>
</feature>